<dbReference type="RefSeq" id="WP_380564502.1">
    <property type="nucleotide sequence ID" value="NZ_JBEUKS010000003.1"/>
</dbReference>
<protein>
    <submittedName>
        <fullName evidence="2">Uncharacterized protein</fullName>
    </submittedName>
</protein>
<keyword evidence="3" id="KW-1185">Reference proteome</keyword>
<reference evidence="2 3" key="1">
    <citation type="submission" date="2024-06" db="EMBL/GenBank/DDBJ databases">
        <authorList>
            <person name="Lee S.D."/>
        </authorList>
    </citation>
    <scope>NUCLEOTIDE SEQUENCE [LARGE SCALE GENOMIC DNA]</scope>
    <source>
        <strain evidence="2 3">N1-10</strain>
    </source>
</reference>
<proteinExistence type="predicted"/>
<dbReference type="EMBL" id="JBEUKS010000003">
    <property type="protein sequence ID" value="MFC1438989.1"/>
    <property type="molecule type" value="Genomic_DNA"/>
</dbReference>
<gene>
    <name evidence="2" type="ORF">ABUW04_12015</name>
</gene>
<organism evidence="2 3">
    <name type="scientific">Streptacidiphilus jeojiensis</name>
    <dbReference type="NCBI Taxonomy" id="3229225"/>
    <lineage>
        <taxon>Bacteria</taxon>
        <taxon>Bacillati</taxon>
        <taxon>Actinomycetota</taxon>
        <taxon>Actinomycetes</taxon>
        <taxon>Kitasatosporales</taxon>
        <taxon>Streptomycetaceae</taxon>
        <taxon>Streptacidiphilus</taxon>
    </lineage>
</organism>
<name>A0ABV6XM26_9ACTN</name>
<comment type="caution">
    <text evidence="2">The sequence shown here is derived from an EMBL/GenBank/DDBJ whole genome shotgun (WGS) entry which is preliminary data.</text>
</comment>
<evidence type="ECO:0000313" key="3">
    <source>
        <dbReference type="Proteomes" id="UP001592581"/>
    </source>
</evidence>
<dbReference type="Proteomes" id="UP001592581">
    <property type="component" value="Unassembled WGS sequence"/>
</dbReference>
<evidence type="ECO:0000313" key="2">
    <source>
        <dbReference type="EMBL" id="MFC1438989.1"/>
    </source>
</evidence>
<sequence>MAMFKWWDVVPDDEQQHWMLDPFVTVGPLRFGMSPGEVVEVLSGLTGESQRHKLHLPAAEPMAMVVEGEYRKFELKLYYRQERLAGVVVDALRGPQVLADGMATVGRIPSVVEQWMLDRAEAREPNAELSLHGRGCSWVGVAGRRGRCAAGRRSPADTAGVRASRGPGRPAPLPTPGGVVCLLTNRDGREE</sequence>
<feature type="region of interest" description="Disordered" evidence="1">
    <location>
        <begin position="149"/>
        <end position="177"/>
    </location>
</feature>
<evidence type="ECO:0000256" key="1">
    <source>
        <dbReference type="SAM" id="MobiDB-lite"/>
    </source>
</evidence>
<accession>A0ABV6XM26</accession>